<dbReference type="AlphaFoldDB" id="A0A8E2EQB8"/>
<reference evidence="4 5" key="1">
    <citation type="journal article" date="2016" name="Nat. Commun.">
        <title>Ectomycorrhizal ecology is imprinted in the genome of the dominant symbiotic fungus Cenococcum geophilum.</title>
        <authorList>
            <consortium name="DOE Joint Genome Institute"/>
            <person name="Peter M."/>
            <person name="Kohler A."/>
            <person name="Ohm R.A."/>
            <person name="Kuo A."/>
            <person name="Krutzmann J."/>
            <person name="Morin E."/>
            <person name="Arend M."/>
            <person name="Barry K.W."/>
            <person name="Binder M."/>
            <person name="Choi C."/>
            <person name="Clum A."/>
            <person name="Copeland A."/>
            <person name="Grisel N."/>
            <person name="Haridas S."/>
            <person name="Kipfer T."/>
            <person name="LaButti K."/>
            <person name="Lindquist E."/>
            <person name="Lipzen A."/>
            <person name="Maire R."/>
            <person name="Meier B."/>
            <person name="Mihaltcheva S."/>
            <person name="Molinier V."/>
            <person name="Murat C."/>
            <person name="Poggeler S."/>
            <person name="Quandt C.A."/>
            <person name="Sperisen C."/>
            <person name="Tritt A."/>
            <person name="Tisserant E."/>
            <person name="Crous P.W."/>
            <person name="Henrissat B."/>
            <person name="Nehls U."/>
            <person name="Egli S."/>
            <person name="Spatafora J.W."/>
            <person name="Grigoriev I.V."/>
            <person name="Martin F.M."/>
        </authorList>
    </citation>
    <scope>NUCLEOTIDE SEQUENCE [LARGE SCALE GENOMIC DNA]</scope>
    <source>
        <strain evidence="4 5">CBS 207.34</strain>
    </source>
</reference>
<keyword evidence="5" id="KW-1185">Reference proteome</keyword>
<proteinExistence type="predicted"/>
<dbReference type="OrthoDB" id="4094614at2759"/>
<feature type="signal peptide" evidence="2">
    <location>
        <begin position="1"/>
        <end position="22"/>
    </location>
</feature>
<accession>A0A8E2EQB8</accession>
<organism evidence="4 5">
    <name type="scientific">Glonium stellatum</name>
    <dbReference type="NCBI Taxonomy" id="574774"/>
    <lineage>
        <taxon>Eukaryota</taxon>
        <taxon>Fungi</taxon>
        <taxon>Dikarya</taxon>
        <taxon>Ascomycota</taxon>
        <taxon>Pezizomycotina</taxon>
        <taxon>Dothideomycetes</taxon>
        <taxon>Pleosporomycetidae</taxon>
        <taxon>Gloniales</taxon>
        <taxon>Gloniaceae</taxon>
        <taxon>Glonium</taxon>
    </lineage>
</organism>
<protein>
    <recommendedName>
        <fullName evidence="3">Yeast cell wall synthesis Kre9/Knh1-like N-terminal domain-containing protein</fullName>
    </recommendedName>
</protein>
<dbReference type="EMBL" id="KV750843">
    <property type="protein sequence ID" value="OCL02947.1"/>
    <property type="molecule type" value="Genomic_DNA"/>
</dbReference>
<evidence type="ECO:0000256" key="1">
    <source>
        <dbReference type="ARBA" id="ARBA00022729"/>
    </source>
</evidence>
<dbReference type="Proteomes" id="UP000250140">
    <property type="component" value="Unassembled WGS sequence"/>
</dbReference>
<dbReference type="PANTHER" id="PTHR40633:SF1">
    <property type="entry name" value="GPI ANCHORED SERINE-THREONINE RICH PROTEIN (AFU_ORTHOLOGUE AFUA_1G03630)"/>
    <property type="match status" value="1"/>
</dbReference>
<evidence type="ECO:0000256" key="2">
    <source>
        <dbReference type="SAM" id="SignalP"/>
    </source>
</evidence>
<sequence>MYSNDFSLFALFTAGLAALTSAYHAPVGNPDGNPTAHPGLNEIVPVGKPYAITWNPTTTGTITILLLRGPSTNVVPLGAPIASGIDNTGTYEWTPPTTLEPDTTHYGIQLIVDATGQYQYSPQFGISNPSYAGASASASSVASSILASITAASTTNSTAPTSTPASASSSTPINTTALTITPYGTASSHFVASTGFAGNSSIVQPTKSMSVPSSLLTSATGAAGSASSAAASATHTGAGGQVRAGLGLVGAVAGLVMVL</sequence>
<evidence type="ECO:0000259" key="3">
    <source>
        <dbReference type="Pfam" id="PF10342"/>
    </source>
</evidence>
<feature type="domain" description="Yeast cell wall synthesis Kre9/Knh1-like N-terminal" evidence="3">
    <location>
        <begin position="38"/>
        <end position="126"/>
    </location>
</feature>
<feature type="chain" id="PRO_5034861970" description="Yeast cell wall synthesis Kre9/Knh1-like N-terminal domain-containing protein" evidence="2">
    <location>
        <begin position="23"/>
        <end position="259"/>
    </location>
</feature>
<dbReference type="InterPro" id="IPR018466">
    <property type="entry name" value="Kre9/Knh1-like_N"/>
</dbReference>
<evidence type="ECO:0000313" key="4">
    <source>
        <dbReference type="EMBL" id="OCL02947.1"/>
    </source>
</evidence>
<dbReference type="Pfam" id="PF10342">
    <property type="entry name" value="Kre9_KNH"/>
    <property type="match status" value="1"/>
</dbReference>
<dbReference type="PANTHER" id="PTHR40633">
    <property type="entry name" value="MATRIX PROTEIN, PUTATIVE (AFU_ORTHOLOGUE AFUA_8G05410)-RELATED"/>
    <property type="match status" value="1"/>
</dbReference>
<evidence type="ECO:0000313" key="5">
    <source>
        <dbReference type="Proteomes" id="UP000250140"/>
    </source>
</evidence>
<gene>
    <name evidence="4" type="ORF">AOQ84DRAFT_400919</name>
</gene>
<dbReference type="InterPro" id="IPR052982">
    <property type="entry name" value="SRP1/TIP1-like"/>
</dbReference>
<name>A0A8E2EQB8_9PEZI</name>
<keyword evidence="1 2" id="KW-0732">Signal</keyword>